<dbReference type="Proteomes" id="UP001147695">
    <property type="component" value="Unassembled WGS sequence"/>
</dbReference>
<sequence length="126" mass="14126">MSRIERSLYHLEALFRTLNGKFGDDEEIEFSVAHFLSNFPPWENEQLACVYEHLRRAISPAIESVCLNDPKWLGFLAGAEQSPEEGLIQTFLSKGLISAHTVVKAGSIERRKEILGTPAKHDSTDA</sequence>
<reference evidence="1" key="1">
    <citation type="submission" date="2022-12" db="EMBL/GenBank/DDBJ databases">
        <authorList>
            <person name="Petersen C."/>
        </authorList>
    </citation>
    <scope>NUCLEOTIDE SEQUENCE</scope>
    <source>
        <strain evidence="1">IBT 35673</strain>
    </source>
</reference>
<dbReference type="EMBL" id="JAPZBQ010000001">
    <property type="protein sequence ID" value="KAJ5352180.1"/>
    <property type="molecule type" value="Genomic_DNA"/>
</dbReference>
<protein>
    <submittedName>
        <fullName evidence="1">Zinc finger domain protein</fullName>
    </submittedName>
</protein>
<organism evidence="1 2">
    <name type="scientific">Penicillium brevicompactum</name>
    <dbReference type="NCBI Taxonomy" id="5074"/>
    <lineage>
        <taxon>Eukaryota</taxon>
        <taxon>Fungi</taxon>
        <taxon>Dikarya</taxon>
        <taxon>Ascomycota</taxon>
        <taxon>Pezizomycotina</taxon>
        <taxon>Eurotiomycetes</taxon>
        <taxon>Eurotiomycetidae</taxon>
        <taxon>Eurotiales</taxon>
        <taxon>Aspergillaceae</taxon>
        <taxon>Penicillium</taxon>
    </lineage>
</organism>
<reference evidence="1" key="2">
    <citation type="journal article" date="2023" name="IMA Fungus">
        <title>Comparative genomic study of the Penicillium genus elucidates a diverse pangenome and 15 lateral gene transfer events.</title>
        <authorList>
            <person name="Petersen C."/>
            <person name="Sorensen T."/>
            <person name="Nielsen M.R."/>
            <person name="Sondergaard T.E."/>
            <person name="Sorensen J.L."/>
            <person name="Fitzpatrick D.A."/>
            <person name="Frisvad J.C."/>
            <person name="Nielsen K.L."/>
        </authorList>
    </citation>
    <scope>NUCLEOTIDE SEQUENCE</scope>
    <source>
        <strain evidence="1">IBT 35673</strain>
    </source>
</reference>
<evidence type="ECO:0000313" key="2">
    <source>
        <dbReference type="Proteomes" id="UP001147695"/>
    </source>
</evidence>
<gene>
    <name evidence="1" type="ORF">N7452_001154</name>
</gene>
<name>A0A9W9UQV8_PENBR</name>
<accession>A0A9W9UQV8</accession>
<comment type="caution">
    <text evidence="1">The sequence shown here is derived from an EMBL/GenBank/DDBJ whole genome shotgun (WGS) entry which is preliminary data.</text>
</comment>
<proteinExistence type="predicted"/>
<evidence type="ECO:0000313" key="1">
    <source>
        <dbReference type="EMBL" id="KAJ5352180.1"/>
    </source>
</evidence>
<dbReference type="AlphaFoldDB" id="A0A9W9UQV8"/>